<keyword evidence="2" id="KW-1185">Reference proteome</keyword>
<proteinExistence type="predicted"/>
<gene>
    <name evidence="1" type="ORF">EJC50_12610</name>
</gene>
<dbReference type="AlphaFoldDB" id="A0A3Q8X5A1"/>
<name>A0A3Q8X5A1_9BACL</name>
<sequence>MRITLEMSKGAFIVAKKVFLEQKTRTEGKVEINRSTGMNEGSAQAFITIFLAMMSGEAYKRAFNNETNKFLLENIRREFGEKYFHNALNAAQKHVDYYATLGKGNLSGLQSIINEMRLSCVVS</sequence>
<evidence type="ECO:0000313" key="2">
    <source>
        <dbReference type="Proteomes" id="UP000272528"/>
    </source>
</evidence>
<dbReference type="RefSeq" id="WP_126015628.1">
    <property type="nucleotide sequence ID" value="NZ_CP034437.1"/>
</dbReference>
<organism evidence="1 2">
    <name type="scientific">Paenibacillus albus</name>
    <dbReference type="NCBI Taxonomy" id="2495582"/>
    <lineage>
        <taxon>Bacteria</taxon>
        <taxon>Bacillati</taxon>
        <taxon>Bacillota</taxon>
        <taxon>Bacilli</taxon>
        <taxon>Bacillales</taxon>
        <taxon>Paenibacillaceae</taxon>
        <taxon>Paenibacillus</taxon>
    </lineage>
</organism>
<dbReference type="Proteomes" id="UP000272528">
    <property type="component" value="Chromosome"/>
</dbReference>
<evidence type="ECO:0000313" key="1">
    <source>
        <dbReference type="EMBL" id="AZN40397.1"/>
    </source>
</evidence>
<dbReference type="OrthoDB" id="2427465at2"/>
<accession>A0A3Q8X5A1</accession>
<dbReference type="KEGG" id="palb:EJC50_12610"/>
<reference evidence="2" key="1">
    <citation type="submission" date="2018-12" db="EMBL/GenBank/DDBJ databases">
        <title>Genome sequence of Peanibacillus sp.</title>
        <authorList>
            <person name="Subramani G."/>
            <person name="Srinivasan S."/>
            <person name="Kim M.K."/>
        </authorList>
    </citation>
    <scope>NUCLEOTIDE SEQUENCE [LARGE SCALE GENOMIC DNA]</scope>
    <source>
        <strain evidence="2">18JY67-1</strain>
    </source>
</reference>
<protein>
    <submittedName>
        <fullName evidence="1">Uncharacterized protein</fullName>
    </submittedName>
</protein>
<dbReference type="EMBL" id="CP034437">
    <property type="protein sequence ID" value="AZN40397.1"/>
    <property type="molecule type" value="Genomic_DNA"/>
</dbReference>